<proteinExistence type="inferred from homology"/>
<evidence type="ECO:0000256" key="3">
    <source>
        <dbReference type="ARBA" id="ARBA00023027"/>
    </source>
</evidence>
<keyword evidence="2 5" id="KW-0560">Oxidoreductase</keyword>
<evidence type="ECO:0000313" key="6">
    <source>
        <dbReference type="Proteomes" id="UP001597344"/>
    </source>
</evidence>
<dbReference type="InterPro" id="IPR057326">
    <property type="entry name" value="KR_dom"/>
</dbReference>
<sequence length="263" mass="28260">MNLQLKDKVVLLTGATSGIGEVTAHHFAEEGAHVIVTGRRKEKGEAVAKTLKEKGVKSLFLQMDVTDRDSIINGYDTIKEKFEALDIIVANAGREQPHTLPIDQLGDDDMDVMIDTNLKGTWLTLKYGLPLLRRPGGSIILLSTEWTFLGGAGLSAYTASKTGVNGLTRQLAVEQGPLGVRVNCVSPGPIITPMLQRFTQNGDMSAFYEANIPLQRAGQSNEIADAILYFASERSSYVSGQILAIDGGMTVKMPTAGLAGKVQ</sequence>
<dbReference type="EMBL" id="JBHUHY010000004">
    <property type="protein sequence ID" value="MFD2186655.1"/>
    <property type="molecule type" value="Genomic_DNA"/>
</dbReference>
<evidence type="ECO:0000256" key="1">
    <source>
        <dbReference type="ARBA" id="ARBA00006484"/>
    </source>
</evidence>
<protein>
    <submittedName>
        <fullName evidence="5">SDR family NAD(P)-dependent oxidoreductase</fullName>
        <ecNumber evidence="5">1.1.1.-</ecNumber>
    </submittedName>
</protein>
<organism evidence="5 6">
    <name type="scientific">Aquimarina celericrescens</name>
    <dbReference type="NCBI Taxonomy" id="1964542"/>
    <lineage>
        <taxon>Bacteria</taxon>
        <taxon>Pseudomonadati</taxon>
        <taxon>Bacteroidota</taxon>
        <taxon>Flavobacteriia</taxon>
        <taxon>Flavobacteriales</taxon>
        <taxon>Flavobacteriaceae</taxon>
        <taxon>Aquimarina</taxon>
    </lineage>
</organism>
<evidence type="ECO:0000313" key="5">
    <source>
        <dbReference type="EMBL" id="MFD2186655.1"/>
    </source>
</evidence>
<reference evidence="6" key="1">
    <citation type="journal article" date="2019" name="Int. J. Syst. Evol. Microbiol.">
        <title>The Global Catalogue of Microorganisms (GCM) 10K type strain sequencing project: providing services to taxonomists for standard genome sequencing and annotation.</title>
        <authorList>
            <consortium name="The Broad Institute Genomics Platform"/>
            <consortium name="The Broad Institute Genome Sequencing Center for Infectious Disease"/>
            <person name="Wu L."/>
            <person name="Ma J."/>
        </authorList>
    </citation>
    <scope>NUCLEOTIDE SEQUENCE [LARGE SCALE GENOMIC DNA]</scope>
    <source>
        <strain evidence="6">DT92</strain>
    </source>
</reference>
<dbReference type="EC" id="1.1.1.-" evidence="5"/>
<dbReference type="PANTHER" id="PTHR24321">
    <property type="entry name" value="DEHYDROGENASES, SHORT CHAIN"/>
    <property type="match status" value="1"/>
</dbReference>
<dbReference type="InterPro" id="IPR002347">
    <property type="entry name" value="SDR_fam"/>
</dbReference>
<dbReference type="InterPro" id="IPR036291">
    <property type="entry name" value="NAD(P)-bd_dom_sf"/>
</dbReference>
<dbReference type="PRINTS" id="PR00080">
    <property type="entry name" value="SDRFAMILY"/>
</dbReference>
<dbReference type="Proteomes" id="UP001597344">
    <property type="component" value="Unassembled WGS sequence"/>
</dbReference>
<evidence type="ECO:0000259" key="4">
    <source>
        <dbReference type="SMART" id="SM00822"/>
    </source>
</evidence>
<feature type="domain" description="Ketoreductase" evidence="4">
    <location>
        <begin position="8"/>
        <end position="194"/>
    </location>
</feature>
<dbReference type="Gene3D" id="3.40.50.720">
    <property type="entry name" value="NAD(P)-binding Rossmann-like Domain"/>
    <property type="match status" value="1"/>
</dbReference>
<keyword evidence="6" id="KW-1185">Reference proteome</keyword>
<dbReference type="CDD" id="cd05233">
    <property type="entry name" value="SDR_c"/>
    <property type="match status" value="1"/>
</dbReference>
<dbReference type="SUPFAM" id="SSF51735">
    <property type="entry name" value="NAD(P)-binding Rossmann-fold domains"/>
    <property type="match status" value="1"/>
</dbReference>
<comment type="caution">
    <text evidence="5">The sequence shown here is derived from an EMBL/GenBank/DDBJ whole genome shotgun (WGS) entry which is preliminary data.</text>
</comment>
<gene>
    <name evidence="5" type="ORF">ACFSJT_07605</name>
</gene>
<dbReference type="SMART" id="SM00822">
    <property type="entry name" value="PKS_KR"/>
    <property type="match status" value="1"/>
</dbReference>
<comment type="similarity">
    <text evidence="1">Belongs to the short-chain dehydrogenases/reductases (SDR) family.</text>
</comment>
<dbReference type="PANTHER" id="PTHR24321:SF8">
    <property type="entry name" value="ESTRADIOL 17-BETA-DEHYDROGENASE 8-RELATED"/>
    <property type="match status" value="1"/>
</dbReference>
<evidence type="ECO:0000256" key="2">
    <source>
        <dbReference type="ARBA" id="ARBA00023002"/>
    </source>
</evidence>
<dbReference type="RefSeq" id="WP_378319644.1">
    <property type="nucleotide sequence ID" value="NZ_JBHUHY010000004.1"/>
</dbReference>
<dbReference type="GO" id="GO:0016491">
    <property type="term" value="F:oxidoreductase activity"/>
    <property type="evidence" value="ECO:0007669"/>
    <property type="project" value="UniProtKB-KW"/>
</dbReference>
<accession>A0ABW5AVV8</accession>
<dbReference type="PRINTS" id="PR00081">
    <property type="entry name" value="GDHRDH"/>
</dbReference>
<keyword evidence="3" id="KW-0520">NAD</keyword>
<name>A0ABW5AVV8_9FLAO</name>
<dbReference type="Pfam" id="PF13561">
    <property type="entry name" value="adh_short_C2"/>
    <property type="match status" value="1"/>
</dbReference>